<accession>A0A848K9U0</accession>
<dbReference type="InterPro" id="IPR050109">
    <property type="entry name" value="HTH-type_TetR-like_transc_reg"/>
</dbReference>
<dbReference type="Gene3D" id="1.10.357.10">
    <property type="entry name" value="Tetracycline Repressor, domain 2"/>
    <property type="match status" value="1"/>
</dbReference>
<dbReference type="Gene3D" id="1.10.10.60">
    <property type="entry name" value="Homeodomain-like"/>
    <property type="match status" value="1"/>
</dbReference>
<dbReference type="SUPFAM" id="SSF48498">
    <property type="entry name" value="Tetracyclin repressor-like, C-terminal domain"/>
    <property type="match status" value="1"/>
</dbReference>
<gene>
    <name evidence="5" type="ORF">FGL95_09020</name>
</gene>
<reference evidence="5 6" key="1">
    <citation type="submission" date="2019-05" db="EMBL/GenBank/DDBJ databases">
        <authorList>
            <person name="Lee S.D."/>
        </authorList>
    </citation>
    <scope>NUCLEOTIDE SEQUENCE [LARGE SCALE GENOMIC DNA]</scope>
    <source>
        <strain evidence="5 6">YC2-7</strain>
    </source>
</reference>
<feature type="region of interest" description="Disordered" evidence="3">
    <location>
        <begin position="1"/>
        <end position="22"/>
    </location>
</feature>
<dbReference type="Pfam" id="PF17920">
    <property type="entry name" value="TetR_C_16"/>
    <property type="match status" value="1"/>
</dbReference>
<feature type="DNA-binding region" description="H-T-H motif" evidence="2">
    <location>
        <begin position="43"/>
        <end position="62"/>
    </location>
</feature>
<name>A0A848K9U0_9NOCA</name>
<evidence type="ECO:0000313" key="6">
    <source>
        <dbReference type="Proteomes" id="UP000535543"/>
    </source>
</evidence>
<comment type="caution">
    <text evidence="5">The sequence shown here is derived from an EMBL/GenBank/DDBJ whole genome shotgun (WGS) entry which is preliminary data.</text>
</comment>
<dbReference type="InterPro" id="IPR009057">
    <property type="entry name" value="Homeodomain-like_sf"/>
</dbReference>
<dbReference type="EMBL" id="VCQU01000002">
    <property type="protein sequence ID" value="NMN95171.1"/>
    <property type="molecule type" value="Genomic_DNA"/>
</dbReference>
<dbReference type="GO" id="GO:0000976">
    <property type="term" value="F:transcription cis-regulatory region binding"/>
    <property type="evidence" value="ECO:0007669"/>
    <property type="project" value="TreeGrafter"/>
</dbReference>
<dbReference type="SUPFAM" id="SSF46689">
    <property type="entry name" value="Homeodomain-like"/>
    <property type="match status" value="1"/>
</dbReference>
<dbReference type="RefSeq" id="WP_169585862.1">
    <property type="nucleotide sequence ID" value="NZ_VCQU01000002.1"/>
</dbReference>
<dbReference type="GO" id="GO:0003700">
    <property type="term" value="F:DNA-binding transcription factor activity"/>
    <property type="evidence" value="ECO:0007669"/>
    <property type="project" value="TreeGrafter"/>
</dbReference>
<feature type="domain" description="HTH tetR-type" evidence="4">
    <location>
        <begin position="20"/>
        <end position="80"/>
    </location>
</feature>
<organism evidence="5 6">
    <name type="scientific">Antrihabitans stalactiti</name>
    <dbReference type="NCBI Taxonomy" id="2584121"/>
    <lineage>
        <taxon>Bacteria</taxon>
        <taxon>Bacillati</taxon>
        <taxon>Actinomycetota</taxon>
        <taxon>Actinomycetes</taxon>
        <taxon>Mycobacteriales</taxon>
        <taxon>Nocardiaceae</taxon>
        <taxon>Antrihabitans</taxon>
    </lineage>
</organism>
<keyword evidence="6" id="KW-1185">Reference proteome</keyword>
<evidence type="ECO:0000259" key="4">
    <source>
        <dbReference type="PROSITE" id="PS50977"/>
    </source>
</evidence>
<dbReference type="InterPro" id="IPR001647">
    <property type="entry name" value="HTH_TetR"/>
</dbReference>
<evidence type="ECO:0000256" key="3">
    <source>
        <dbReference type="SAM" id="MobiDB-lite"/>
    </source>
</evidence>
<dbReference type="PANTHER" id="PTHR30055">
    <property type="entry name" value="HTH-TYPE TRANSCRIPTIONAL REGULATOR RUTR"/>
    <property type="match status" value="1"/>
</dbReference>
<dbReference type="PANTHER" id="PTHR30055:SF235">
    <property type="entry name" value="TRANSCRIPTIONAL REGULATORY PROTEIN"/>
    <property type="match status" value="1"/>
</dbReference>
<protein>
    <submittedName>
        <fullName evidence="5">TetR/AcrR family transcriptional regulator</fullName>
    </submittedName>
</protein>
<evidence type="ECO:0000256" key="1">
    <source>
        <dbReference type="ARBA" id="ARBA00023125"/>
    </source>
</evidence>
<dbReference type="InterPro" id="IPR041678">
    <property type="entry name" value="TetR_C_16"/>
</dbReference>
<keyword evidence="1 2" id="KW-0238">DNA-binding</keyword>
<proteinExistence type="predicted"/>
<dbReference type="Pfam" id="PF00440">
    <property type="entry name" value="TetR_N"/>
    <property type="match status" value="1"/>
</dbReference>
<dbReference type="AlphaFoldDB" id="A0A848K9U0"/>
<reference evidence="5 6" key="2">
    <citation type="submission" date="2020-06" db="EMBL/GenBank/DDBJ databases">
        <title>Antribacter stalactiti gen. nov., sp. nov., a new member of the family Nacardiaceae isolated from a cave.</title>
        <authorList>
            <person name="Kim I.S."/>
        </authorList>
    </citation>
    <scope>NUCLEOTIDE SEQUENCE [LARGE SCALE GENOMIC DNA]</scope>
    <source>
        <strain evidence="5 6">YC2-7</strain>
    </source>
</reference>
<dbReference type="PROSITE" id="PS50977">
    <property type="entry name" value="HTH_TETR_2"/>
    <property type="match status" value="1"/>
</dbReference>
<evidence type="ECO:0000256" key="2">
    <source>
        <dbReference type="PROSITE-ProRule" id="PRU00335"/>
    </source>
</evidence>
<dbReference type="PRINTS" id="PR00455">
    <property type="entry name" value="HTHTETR"/>
</dbReference>
<sequence length="204" mass="21826">MTAESATAEPARTGRRPGQSGTREAILNAARVRFGEVGFDKASIRSIAAEAGVDSALVHHYFGTKQELFVAVVQLPMDPRIVLQAIAAAPLDNLGEHLLRTVVGAWDSPAGIGILAAFRSVIGGGDTTLFRTFMLEVVLKDVRERVDNPKGSGQKRIALVASQMIGLLTVRKVIEIEPIASMSVDELVELVAPTVQRYLTGDLP</sequence>
<evidence type="ECO:0000313" key="5">
    <source>
        <dbReference type="EMBL" id="NMN95171.1"/>
    </source>
</evidence>
<dbReference type="InterPro" id="IPR036271">
    <property type="entry name" value="Tet_transcr_reg_TetR-rel_C_sf"/>
</dbReference>
<dbReference type="Proteomes" id="UP000535543">
    <property type="component" value="Unassembled WGS sequence"/>
</dbReference>